<dbReference type="InterPro" id="IPR041219">
    <property type="entry name" value="Phage_lysozyme2"/>
</dbReference>
<keyword evidence="4" id="KW-0788">Thiol protease</keyword>
<dbReference type="CDD" id="cd12797">
    <property type="entry name" value="M23_peptidase"/>
    <property type="match status" value="1"/>
</dbReference>
<dbReference type="InterPro" id="IPR038765">
    <property type="entry name" value="Papain-like_cys_pep_sf"/>
</dbReference>
<dbReference type="Gene3D" id="1.10.530.10">
    <property type="match status" value="1"/>
</dbReference>
<evidence type="ECO:0000256" key="4">
    <source>
        <dbReference type="ARBA" id="ARBA00022807"/>
    </source>
</evidence>
<keyword evidence="8" id="KW-1185">Reference proteome</keyword>
<dbReference type="EMBL" id="AMYT01000018">
    <property type="protein sequence ID" value="EKU27204.1"/>
    <property type="molecule type" value="Genomic_DNA"/>
</dbReference>
<comment type="similarity">
    <text evidence="1">Belongs to the peptidase C40 family.</text>
</comment>
<dbReference type="SUPFAM" id="SSF54001">
    <property type="entry name" value="Cysteine proteinases"/>
    <property type="match status" value="1"/>
</dbReference>
<dbReference type="Proteomes" id="UP000016057">
    <property type="component" value="Unassembled WGS sequence"/>
</dbReference>
<dbReference type="InterPro" id="IPR011055">
    <property type="entry name" value="Dup_hybrid_motif"/>
</dbReference>
<dbReference type="InterPro" id="IPR016047">
    <property type="entry name" value="M23ase_b-sheet_dom"/>
</dbReference>
<keyword evidence="5" id="KW-0472">Membrane</keyword>
<feature type="transmembrane region" description="Helical" evidence="5">
    <location>
        <begin position="21"/>
        <end position="48"/>
    </location>
</feature>
<dbReference type="eggNOG" id="COG0791">
    <property type="taxonomic scope" value="Bacteria"/>
</dbReference>
<sequence>MIKEIKKIWNKEATAKDKWLLFLKTIGTIFCAGFVGLFIFISIFLIFVGAEKKHRDDLAQQNAEMCQTASDLVVDTNITSSKSMEKNAKSIFNFLVGTAKATPEAACGILGVWQFESQLNPSAINASSGATGVAQWLGARLVTLRAMAEKEGKAVNDLGVQMKLFWKEMNDPYYKNQGSLKILKEKDVHKATKDFLIIFEGMSQNPEQWFLESNGQGGAGRYAMADRWYTKFKGNKIEQSIMDSATNAGNEQADIVCAGLNDSWREEVIRVAKTQSKTKYFMGNPQVWGERLDCSGFVQGVYKRATNISLGRTTVQQEKDFKIIDKEQAKAGDVCFWGDKGNTHHVAIYDGKDGVYEMKDEKYNWQHTPLKDYYGGQPDFFGTIEGTKLGEHLVSNAPAMGGKWRWPSPSNGTFAEYQDFGPRNYAPAPWHDGLDFGSANWQSPKILACHAGTVVFAGDPASRGLDNSYPNGLGRAVIVIKDGDLNMVYQEFSTTTSSIRVKVGDKVQAGQWIATRNTQHMHLGMTKHDWVSAQAKYLTDDGTWLDPEKIIRDGMRGKK</sequence>
<dbReference type="InterPro" id="IPR051202">
    <property type="entry name" value="Peptidase_C40"/>
</dbReference>
<evidence type="ECO:0000313" key="7">
    <source>
        <dbReference type="EMBL" id="EKU27204.1"/>
    </source>
</evidence>
<accession>K8Z856</accession>
<dbReference type="Pfam" id="PF18013">
    <property type="entry name" value="Phage_lysozyme2"/>
    <property type="match status" value="1"/>
</dbReference>
<name>K8Z856_9ENTE</name>
<evidence type="ECO:0000256" key="1">
    <source>
        <dbReference type="ARBA" id="ARBA00007074"/>
    </source>
</evidence>
<evidence type="ECO:0000256" key="3">
    <source>
        <dbReference type="ARBA" id="ARBA00022801"/>
    </source>
</evidence>
<dbReference type="OrthoDB" id="2300848at2"/>
<dbReference type="Pfam" id="PF01551">
    <property type="entry name" value="Peptidase_M23"/>
    <property type="match status" value="1"/>
</dbReference>
<keyword evidence="5" id="KW-0812">Transmembrane</keyword>
<dbReference type="eggNOG" id="COG0741">
    <property type="taxonomic scope" value="Bacteria"/>
</dbReference>
<evidence type="ECO:0000259" key="6">
    <source>
        <dbReference type="PROSITE" id="PS51935"/>
    </source>
</evidence>
<reference evidence="7 8" key="1">
    <citation type="journal article" date="2013" name="Genome Announc.">
        <title>Draft Genome Sequence of Catellicoccus marimammalium, a Novel Species Commonly Found in Gull Feces.</title>
        <authorList>
            <person name="Weigand M.R."/>
            <person name="Ryu H."/>
            <person name="Bozcek L."/>
            <person name="Konstantinidis K.T."/>
            <person name="Santo Domingo J.W."/>
        </authorList>
    </citation>
    <scope>NUCLEOTIDE SEQUENCE [LARGE SCALE GENOMIC DNA]</scope>
    <source>
        <strain evidence="7 8">M35/04/3</strain>
    </source>
</reference>
<dbReference type="InterPro" id="IPR000064">
    <property type="entry name" value="NLP_P60_dom"/>
</dbReference>
<dbReference type="SUPFAM" id="SSF51261">
    <property type="entry name" value="Duplicated hybrid motif"/>
    <property type="match status" value="1"/>
</dbReference>
<protein>
    <submittedName>
        <fullName evidence="7">Peptidase M23B:Mannosyl-glycoprotein endo-beta-N-acetylglucosamidase</fullName>
    </submittedName>
</protein>
<feature type="domain" description="NlpC/P60" evidence="6">
    <location>
        <begin position="262"/>
        <end position="387"/>
    </location>
</feature>
<proteinExistence type="inferred from homology"/>
<dbReference type="PROSITE" id="PS51935">
    <property type="entry name" value="NLPC_P60"/>
    <property type="match status" value="1"/>
</dbReference>
<dbReference type="PANTHER" id="PTHR47053">
    <property type="entry name" value="MUREIN DD-ENDOPEPTIDASE MEPH-RELATED"/>
    <property type="match status" value="1"/>
</dbReference>
<dbReference type="GO" id="GO:0008234">
    <property type="term" value="F:cysteine-type peptidase activity"/>
    <property type="evidence" value="ECO:0007669"/>
    <property type="project" value="UniProtKB-KW"/>
</dbReference>
<keyword evidence="3" id="KW-0378">Hydrolase</keyword>
<dbReference type="AlphaFoldDB" id="K8Z856"/>
<keyword evidence="5" id="KW-1133">Transmembrane helix</keyword>
<dbReference type="Gene3D" id="3.90.1720.10">
    <property type="entry name" value="endopeptidase domain like (from Nostoc punctiforme)"/>
    <property type="match status" value="1"/>
</dbReference>
<evidence type="ECO:0000256" key="5">
    <source>
        <dbReference type="SAM" id="Phobius"/>
    </source>
</evidence>
<evidence type="ECO:0000313" key="8">
    <source>
        <dbReference type="Proteomes" id="UP000016057"/>
    </source>
</evidence>
<dbReference type="GO" id="GO:0006508">
    <property type="term" value="P:proteolysis"/>
    <property type="evidence" value="ECO:0007669"/>
    <property type="project" value="UniProtKB-KW"/>
</dbReference>
<dbReference type="Gene3D" id="2.70.70.10">
    <property type="entry name" value="Glucose Permease (Domain IIA)"/>
    <property type="match status" value="1"/>
</dbReference>
<gene>
    <name evidence="7" type="ORF">C683_0861</name>
</gene>
<dbReference type="PANTHER" id="PTHR47053:SF1">
    <property type="entry name" value="MUREIN DD-ENDOPEPTIDASE MEPH-RELATED"/>
    <property type="match status" value="1"/>
</dbReference>
<dbReference type="RefSeq" id="WP_009490460.1">
    <property type="nucleotide sequence ID" value="NZ_AMYT01000018.1"/>
</dbReference>
<dbReference type="STRING" id="1234409.C683_0861"/>
<evidence type="ECO:0000256" key="2">
    <source>
        <dbReference type="ARBA" id="ARBA00022670"/>
    </source>
</evidence>
<dbReference type="Pfam" id="PF00877">
    <property type="entry name" value="NLPC_P60"/>
    <property type="match status" value="1"/>
</dbReference>
<comment type="caution">
    <text evidence="7">The sequence shown here is derived from an EMBL/GenBank/DDBJ whole genome shotgun (WGS) entry which is preliminary data.</text>
</comment>
<dbReference type="PATRIC" id="fig|1234409.3.peg.811"/>
<keyword evidence="2" id="KW-0645">Protease</keyword>
<organism evidence="7 8">
    <name type="scientific">Catellicoccus marimammalium M35/04/3</name>
    <dbReference type="NCBI Taxonomy" id="1234409"/>
    <lineage>
        <taxon>Bacteria</taxon>
        <taxon>Bacillati</taxon>
        <taxon>Bacillota</taxon>
        <taxon>Bacilli</taxon>
        <taxon>Lactobacillales</taxon>
        <taxon>Enterococcaceae</taxon>
        <taxon>Catellicoccus</taxon>
    </lineage>
</organism>